<accession>A0A4Y9K4T9</accession>
<dbReference type="OrthoDB" id="5688316at2"/>
<proteinExistence type="predicted"/>
<dbReference type="EMBL" id="SPPA01000004">
    <property type="protein sequence ID" value="TFV12149.1"/>
    <property type="molecule type" value="Genomic_DNA"/>
</dbReference>
<evidence type="ECO:0000313" key="2">
    <source>
        <dbReference type="Proteomes" id="UP000297396"/>
    </source>
</evidence>
<protein>
    <recommendedName>
        <fullName evidence="3">DNA-binding protein</fullName>
    </recommendedName>
</protein>
<comment type="caution">
    <text evidence="1">The sequence shown here is derived from an EMBL/GenBank/DDBJ whole genome shotgun (WGS) entry which is preliminary data.</text>
</comment>
<dbReference type="Proteomes" id="UP000297396">
    <property type="component" value="Unassembled WGS sequence"/>
</dbReference>
<gene>
    <name evidence="1" type="ORF">E4T80_02635</name>
</gene>
<evidence type="ECO:0000313" key="1">
    <source>
        <dbReference type="EMBL" id="TFV12149.1"/>
    </source>
</evidence>
<sequence length="95" mass="11331">MKAYFLHKKTAYLSTSGRVLLFLLLSWYNIRLWEIQDIADYCGFSYHHTYSHIISDPRFPASVDIRGKGRNRAKKLYFKKDVIEFFATHKQKKVI</sequence>
<evidence type="ECO:0008006" key="3">
    <source>
        <dbReference type="Google" id="ProtNLM"/>
    </source>
</evidence>
<name>A0A4Y9K4T9_9PAST</name>
<organism evidence="1 2">
    <name type="scientific">Muribacter muris</name>
    <dbReference type="NCBI Taxonomy" id="67855"/>
    <lineage>
        <taxon>Bacteria</taxon>
        <taxon>Pseudomonadati</taxon>
        <taxon>Pseudomonadota</taxon>
        <taxon>Gammaproteobacteria</taxon>
        <taxon>Pasteurellales</taxon>
        <taxon>Pasteurellaceae</taxon>
        <taxon>Muribacter</taxon>
    </lineage>
</organism>
<dbReference type="RefSeq" id="WP_135054693.1">
    <property type="nucleotide sequence ID" value="NZ_JADGLC010000004.1"/>
</dbReference>
<reference evidence="1 2" key="1">
    <citation type="submission" date="2019-03" db="EMBL/GenBank/DDBJ databases">
        <title>Diversity of the mouse oral microbiome.</title>
        <authorList>
            <person name="Joseph S."/>
            <person name="Aduse-Opoku J."/>
            <person name="Curtis M."/>
            <person name="Wade W."/>
            <person name="Hashim A."/>
        </authorList>
    </citation>
    <scope>NUCLEOTIDE SEQUENCE [LARGE SCALE GENOMIC DNA]</scope>
    <source>
        <strain evidence="1 2">WT12</strain>
    </source>
</reference>
<dbReference type="AlphaFoldDB" id="A0A4Y9K4T9"/>